<evidence type="ECO:0000313" key="2">
    <source>
        <dbReference type="EMBL" id="RHK13170.1"/>
    </source>
</evidence>
<name>A0A415FA69_9BACT</name>
<evidence type="ECO:0000313" key="1">
    <source>
        <dbReference type="EMBL" id="MCP9501286.1"/>
    </source>
</evidence>
<dbReference type="EMBL" id="QRNB01000001">
    <property type="protein sequence ID" value="RHK13170.1"/>
    <property type="molecule type" value="Genomic_DNA"/>
</dbReference>
<dbReference type="AlphaFoldDB" id="A0A415FA69"/>
<reference evidence="2 3" key="1">
    <citation type="submission" date="2018-08" db="EMBL/GenBank/DDBJ databases">
        <title>A genome reference for cultivated species of the human gut microbiota.</title>
        <authorList>
            <person name="Zou Y."/>
            <person name="Xue W."/>
            <person name="Luo G."/>
        </authorList>
    </citation>
    <scope>NUCLEOTIDE SEQUENCE [LARGE SCALE GENOMIC DNA]</scope>
    <source>
        <strain evidence="2 3">AF46-2NS</strain>
    </source>
</reference>
<dbReference type="Proteomes" id="UP000286211">
    <property type="component" value="Unassembled WGS sequence"/>
</dbReference>
<organism evidence="2 3">
    <name type="scientific">Segatella copri</name>
    <dbReference type="NCBI Taxonomy" id="165179"/>
    <lineage>
        <taxon>Bacteria</taxon>
        <taxon>Pseudomonadati</taxon>
        <taxon>Bacteroidota</taxon>
        <taxon>Bacteroidia</taxon>
        <taxon>Bacteroidales</taxon>
        <taxon>Prevotellaceae</taxon>
        <taxon>Segatella</taxon>
    </lineage>
</organism>
<dbReference type="EMBL" id="JANDXR010000006">
    <property type="protein sequence ID" value="MCP9501286.1"/>
    <property type="molecule type" value="Genomic_DNA"/>
</dbReference>
<gene>
    <name evidence="2" type="ORF">DW079_00405</name>
    <name evidence="1" type="ORF">NND11_06930</name>
</gene>
<accession>A0A415FA69</accession>
<evidence type="ECO:0008006" key="4">
    <source>
        <dbReference type="Google" id="ProtNLM"/>
    </source>
</evidence>
<reference evidence="1" key="2">
    <citation type="submission" date="2022-07" db="EMBL/GenBank/DDBJ databases">
        <title>Prevotella copri.</title>
        <authorList>
            <person name="Yang C."/>
        </authorList>
    </citation>
    <scope>NUCLEOTIDE SEQUENCE</scope>
    <source>
        <strain evidence="1">HF88</strain>
    </source>
</reference>
<protein>
    <recommendedName>
        <fullName evidence="4">Phage tail assembly protein</fullName>
    </recommendedName>
</protein>
<comment type="caution">
    <text evidence="2">The sequence shown here is derived from an EMBL/GenBank/DDBJ whole genome shotgun (WGS) entry which is preliminary data.</text>
</comment>
<dbReference type="RefSeq" id="WP_119235722.1">
    <property type="nucleotide sequence ID" value="NZ_JAJTTD010000006.1"/>
</dbReference>
<evidence type="ECO:0000313" key="3">
    <source>
        <dbReference type="Proteomes" id="UP000286211"/>
    </source>
</evidence>
<proteinExistence type="predicted"/>
<sequence length="98" mass="11185">MNKIMIKVGGKEFPCRLTMGAMLQFKRTVGKDVSQMNWEDMEELLTLMWCCVSSACRADNIEFSIDFTMFCDLVSPADMAKWNSAIAEANEKKSEEEQ</sequence>
<dbReference type="Proteomes" id="UP001206014">
    <property type="component" value="Unassembled WGS sequence"/>
</dbReference>